<feature type="domain" description="Transcription regulator PadR N-terminal" evidence="1">
    <location>
        <begin position="9"/>
        <end position="81"/>
    </location>
</feature>
<dbReference type="InterPro" id="IPR018309">
    <property type="entry name" value="Tscrpt_reg_PadR_C"/>
</dbReference>
<evidence type="ECO:0000313" key="4">
    <source>
        <dbReference type="Proteomes" id="UP000321332"/>
    </source>
</evidence>
<proteinExistence type="predicted"/>
<evidence type="ECO:0000259" key="2">
    <source>
        <dbReference type="Pfam" id="PF10400"/>
    </source>
</evidence>
<protein>
    <submittedName>
        <fullName evidence="3">PadR family transcriptional regulator</fullName>
    </submittedName>
</protein>
<dbReference type="AlphaFoldDB" id="A0AAE6M4C2"/>
<gene>
    <name evidence="3" type="ORF">FGL89_05455</name>
</gene>
<dbReference type="Pfam" id="PF10400">
    <property type="entry name" value="Vir_act_alpha_C"/>
    <property type="match status" value="1"/>
</dbReference>
<dbReference type="InterPro" id="IPR036388">
    <property type="entry name" value="WH-like_DNA-bd_sf"/>
</dbReference>
<dbReference type="Gene3D" id="6.10.140.1570">
    <property type="match status" value="1"/>
</dbReference>
<dbReference type="EMBL" id="CP042374">
    <property type="protein sequence ID" value="QEA33606.1"/>
    <property type="molecule type" value="Genomic_DNA"/>
</dbReference>
<name>A0AAE6M4C2_LEUCA</name>
<dbReference type="Pfam" id="PF03551">
    <property type="entry name" value="PadR"/>
    <property type="match status" value="1"/>
</dbReference>
<organism evidence="3 4">
    <name type="scientific">Leuconostoc carnosum</name>
    <dbReference type="NCBI Taxonomy" id="1252"/>
    <lineage>
        <taxon>Bacteria</taxon>
        <taxon>Bacillati</taxon>
        <taxon>Bacillota</taxon>
        <taxon>Bacilli</taxon>
        <taxon>Lactobacillales</taxon>
        <taxon>Lactobacillaceae</taxon>
        <taxon>Leuconostoc</taxon>
    </lineage>
</organism>
<dbReference type="Gene3D" id="1.10.10.10">
    <property type="entry name" value="Winged helix-like DNA-binding domain superfamily/Winged helix DNA-binding domain"/>
    <property type="match status" value="1"/>
</dbReference>
<feature type="domain" description="Transcription regulator PadR C-terminal" evidence="2">
    <location>
        <begin position="95"/>
        <end position="171"/>
    </location>
</feature>
<accession>A0AAE6M4C2</accession>
<evidence type="ECO:0000313" key="3">
    <source>
        <dbReference type="EMBL" id="QEA33606.1"/>
    </source>
</evidence>
<sequence>MTMKGKEIILGILQDGPHTGYEINDIFQTRLNHFFDGTFGMIYPTLKKLEIEGLVSKEQVAQTDKPNKNVYSITPAGEKVFSVALLKPTSDEVLKSDFLMRLYFSEHLPEEQVIAFIKEEIARKSAKLVNLKEQLNQWVGSGMTTTQKIAFNYGIAYYKSTLAVLNDTLAQYKNGAE</sequence>
<dbReference type="SUPFAM" id="SSF46785">
    <property type="entry name" value="Winged helix' DNA-binding domain"/>
    <property type="match status" value="1"/>
</dbReference>
<dbReference type="Proteomes" id="UP000321332">
    <property type="component" value="Chromosome"/>
</dbReference>
<dbReference type="InterPro" id="IPR036390">
    <property type="entry name" value="WH_DNA-bd_sf"/>
</dbReference>
<reference evidence="3 4" key="1">
    <citation type="submission" date="2019-06" db="EMBL/GenBank/DDBJ databases">
        <title>Genome analyses of bacteria isolated from kimchi.</title>
        <authorList>
            <person name="Lee S."/>
            <person name="Ahn S."/>
            <person name="Roh S."/>
        </authorList>
    </citation>
    <scope>NUCLEOTIDE SEQUENCE [LARGE SCALE GENOMIC DNA]</scope>
    <source>
        <strain evidence="3 4">CBA3620</strain>
    </source>
</reference>
<dbReference type="InterPro" id="IPR005149">
    <property type="entry name" value="Tscrpt_reg_PadR_N"/>
</dbReference>
<evidence type="ECO:0000259" key="1">
    <source>
        <dbReference type="Pfam" id="PF03551"/>
    </source>
</evidence>
<dbReference type="PANTHER" id="PTHR43252">
    <property type="entry name" value="TRANSCRIPTIONAL REGULATOR YQJI"/>
    <property type="match status" value="1"/>
</dbReference>
<dbReference type="PANTHER" id="PTHR43252:SF6">
    <property type="entry name" value="NEGATIVE TRANSCRIPTION REGULATOR PADR"/>
    <property type="match status" value="1"/>
</dbReference>